<dbReference type="EMBL" id="BGZK01001600">
    <property type="protein sequence ID" value="GBP83027.1"/>
    <property type="molecule type" value="Genomic_DNA"/>
</dbReference>
<gene>
    <name evidence="1" type="ORF">EVAR_51565_1</name>
</gene>
<protein>
    <submittedName>
        <fullName evidence="1">Uncharacterized protein</fullName>
    </submittedName>
</protein>
<evidence type="ECO:0000313" key="1">
    <source>
        <dbReference type="EMBL" id="GBP83027.1"/>
    </source>
</evidence>
<proteinExistence type="predicted"/>
<dbReference type="AlphaFoldDB" id="A0A4C1Z8P9"/>
<keyword evidence="2" id="KW-1185">Reference proteome</keyword>
<accession>A0A4C1Z8P9</accession>
<reference evidence="1 2" key="1">
    <citation type="journal article" date="2019" name="Commun. Biol.">
        <title>The bagworm genome reveals a unique fibroin gene that provides high tensile strength.</title>
        <authorList>
            <person name="Kono N."/>
            <person name="Nakamura H."/>
            <person name="Ohtoshi R."/>
            <person name="Tomita M."/>
            <person name="Numata K."/>
            <person name="Arakawa K."/>
        </authorList>
    </citation>
    <scope>NUCLEOTIDE SEQUENCE [LARGE SCALE GENOMIC DNA]</scope>
</reference>
<organism evidence="1 2">
    <name type="scientific">Eumeta variegata</name>
    <name type="common">Bagworm moth</name>
    <name type="synonym">Eumeta japonica</name>
    <dbReference type="NCBI Taxonomy" id="151549"/>
    <lineage>
        <taxon>Eukaryota</taxon>
        <taxon>Metazoa</taxon>
        <taxon>Ecdysozoa</taxon>
        <taxon>Arthropoda</taxon>
        <taxon>Hexapoda</taxon>
        <taxon>Insecta</taxon>
        <taxon>Pterygota</taxon>
        <taxon>Neoptera</taxon>
        <taxon>Endopterygota</taxon>
        <taxon>Lepidoptera</taxon>
        <taxon>Glossata</taxon>
        <taxon>Ditrysia</taxon>
        <taxon>Tineoidea</taxon>
        <taxon>Psychidae</taxon>
        <taxon>Oiketicinae</taxon>
        <taxon>Eumeta</taxon>
    </lineage>
</organism>
<name>A0A4C1Z8P9_EUMVA</name>
<sequence>MDVPRATRTATPLATSDGGMALRGSDTFTFFYCPVGDDSYGKDLLLAIRHAQASIDIEHEERCITSGLYMDDECPNLPPGVICAIPSKERLRLTLNTGSIPDSRQR</sequence>
<evidence type="ECO:0000313" key="2">
    <source>
        <dbReference type="Proteomes" id="UP000299102"/>
    </source>
</evidence>
<comment type="caution">
    <text evidence="1">The sequence shown here is derived from an EMBL/GenBank/DDBJ whole genome shotgun (WGS) entry which is preliminary data.</text>
</comment>
<dbReference type="Proteomes" id="UP000299102">
    <property type="component" value="Unassembled WGS sequence"/>
</dbReference>